<proteinExistence type="predicted"/>
<organism evidence="2 3">
    <name type="scientific">Alteromonas sediminis</name>
    <dbReference type="NCBI Taxonomy" id="2259342"/>
    <lineage>
        <taxon>Bacteria</taxon>
        <taxon>Pseudomonadati</taxon>
        <taxon>Pseudomonadota</taxon>
        <taxon>Gammaproteobacteria</taxon>
        <taxon>Alteromonadales</taxon>
        <taxon>Alteromonadaceae</taxon>
        <taxon>Alteromonas/Salinimonas group</taxon>
        <taxon>Alteromonas</taxon>
    </lineage>
</organism>
<dbReference type="InterPro" id="IPR036390">
    <property type="entry name" value="WH_DNA-bd_sf"/>
</dbReference>
<reference evidence="2 3" key="1">
    <citation type="submission" date="2018-11" db="EMBL/GenBank/DDBJ databases">
        <authorList>
            <person name="Ye M.-Q."/>
            <person name="Du Z.-J."/>
        </authorList>
    </citation>
    <scope>NUCLEOTIDE SEQUENCE [LARGE SCALE GENOMIC DNA]</scope>
    <source>
        <strain evidence="2 3">U0105</strain>
    </source>
</reference>
<feature type="domain" description="HTH marR-type" evidence="1">
    <location>
        <begin position="1"/>
        <end position="152"/>
    </location>
</feature>
<evidence type="ECO:0000313" key="3">
    <source>
        <dbReference type="Proteomes" id="UP000275281"/>
    </source>
</evidence>
<dbReference type="PRINTS" id="PR00598">
    <property type="entry name" value="HTHMARR"/>
</dbReference>
<dbReference type="OrthoDB" id="4826718at2"/>
<dbReference type="EMBL" id="RPOK01000003">
    <property type="protein sequence ID" value="RPJ66364.1"/>
    <property type="molecule type" value="Genomic_DNA"/>
</dbReference>
<comment type="caution">
    <text evidence="2">The sequence shown here is derived from an EMBL/GenBank/DDBJ whole genome shotgun (WGS) entry which is preliminary data.</text>
</comment>
<dbReference type="AlphaFoldDB" id="A0A3N5Z6V5"/>
<keyword evidence="3" id="KW-1185">Reference proteome</keyword>
<dbReference type="InterPro" id="IPR000835">
    <property type="entry name" value="HTH_MarR-typ"/>
</dbReference>
<dbReference type="PROSITE" id="PS50995">
    <property type="entry name" value="HTH_MARR_2"/>
    <property type="match status" value="1"/>
</dbReference>
<dbReference type="Pfam" id="PF12802">
    <property type="entry name" value="MarR_2"/>
    <property type="match status" value="1"/>
</dbReference>
<dbReference type="Gene3D" id="1.10.10.10">
    <property type="entry name" value="Winged helix-like DNA-binding domain superfamily/Winged helix DNA-binding domain"/>
    <property type="match status" value="1"/>
</dbReference>
<gene>
    <name evidence="2" type="ORF">DRW07_09725</name>
</gene>
<accession>A0A3N5Z6V5</accession>
<dbReference type="InterPro" id="IPR036388">
    <property type="entry name" value="WH-like_DNA-bd_sf"/>
</dbReference>
<dbReference type="GO" id="GO:0003700">
    <property type="term" value="F:DNA-binding transcription factor activity"/>
    <property type="evidence" value="ECO:0007669"/>
    <property type="project" value="InterPro"/>
</dbReference>
<evidence type="ECO:0000259" key="1">
    <source>
        <dbReference type="PROSITE" id="PS50995"/>
    </source>
</evidence>
<dbReference type="SUPFAM" id="SSF46785">
    <property type="entry name" value="Winged helix' DNA-binding domain"/>
    <property type="match status" value="1"/>
</dbReference>
<dbReference type="RefSeq" id="WP_124027723.1">
    <property type="nucleotide sequence ID" value="NZ_JBHRSN010000006.1"/>
</dbReference>
<evidence type="ECO:0000313" key="2">
    <source>
        <dbReference type="EMBL" id="RPJ66364.1"/>
    </source>
</evidence>
<name>A0A3N5Z6V5_9ALTE</name>
<protein>
    <submittedName>
        <fullName evidence="2">MarR family transcriptional regulator</fullName>
    </submittedName>
</protein>
<sequence>MNEIYRDFGEAFLAPKAKSLYDLIVIQGEKLLGELGADTPSSCVSVVLLLAQHRALSTAQISQKLEKSHQLISTRISKLEKLGIVEKQKNNADKRANKVTLTPQGLTELTKIEAACAIADRHFRDLYSELGFDVGNILEKMELKLKLTPLKSNEDSTSPRY</sequence>
<dbReference type="Proteomes" id="UP000275281">
    <property type="component" value="Unassembled WGS sequence"/>
</dbReference>